<accession>A0AA39HGI9</accession>
<feature type="transmembrane region" description="Helical" evidence="5">
    <location>
        <begin position="30"/>
        <end position="51"/>
    </location>
</feature>
<name>A0AA39HGI9_9BILA</name>
<feature type="transmembrane region" description="Helical" evidence="5">
    <location>
        <begin position="192"/>
        <end position="216"/>
    </location>
</feature>
<sequence length="366" mass="42882">MSPSNDHVFVGHFDFCDLGEQMSNSIHFRLIMVFRMIVCFFGILLCGVLLLSKLNTVILHVHARVLIKYHIVITFLLATNYLWVSIFEIVRYSRNVPSCDYLMPRWLSFFPHFITGNLIYCQILSCFMMTVERLICTFKIRTYENINHENKIRFALILMTGAVVVASYFSIATTANWNVKLFYLSFKDGANFYYAIGYIFLQFCLDLVTVVICKVVDVVNTRTREKFVNGTFFLRRNFLQNQLSSKLQIRENIALSHTLMPIVAIHFFFTACSALIISVVMVALQRNIILAILVAESSSLFPIYSVVMPLLFFRKHRSLFWDMAEKVCKRKFRNLDVRIQKSEGEFDQHFKWFDRMLENKQMPTQL</sequence>
<evidence type="ECO:0000313" key="6">
    <source>
        <dbReference type="EMBL" id="KAK0405428.1"/>
    </source>
</evidence>
<keyword evidence="7" id="KW-1185">Reference proteome</keyword>
<dbReference type="PANTHER" id="PTHR46561:SF11">
    <property type="entry name" value="SERPENTINE RECEPTOR CLASS ALPHA_BETA-14"/>
    <property type="match status" value="1"/>
</dbReference>
<comment type="subcellular location">
    <subcellularLocation>
        <location evidence="1">Membrane</location>
        <topology evidence="1">Multi-pass membrane protein</topology>
    </subcellularLocation>
</comment>
<evidence type="ECO:0000313" key="7">
    <source>
        <dbReference type="Proteomes" id="UP001175271"/>
    </source>
</evidence>
<feature type="transmembrane region" description="Helical" evidence="5">
    <location>
        <begin position="71"/>
        <end position="90"/>
    </location>
</feature>
<evidence type="ECO:0000256" key="4">
    <source>
        <dbReference type="ARBA" id="ARBA00023136"/>
    </source>
</evidence>
<keyword evidence="2 5" id="KW-0812">Transmembrane</keyword>
<comment type="caution">
    <text evidence="6">The sequence shown here is derived from an EMBL/GenBank/DDBJ whole genome shotgun (WGS) entry which is preliminary data.</text>
</comment>
<dbReference type="GO" id="GO:0016020">
    <property type="term" value="C:membrane"/>
    <property type="evidence" value="ECO:0007669"/>
    <property type="project" value="UniProtKB-SubCell"/>
</dbReference>
<dbReference type="InterPro" id="IPR019408">
    <property type="entry name" value="7TM_GPCR_serpentine_rcpt_Srab"/>
</dbReference>
<evidence type="ECO:0000256" key="2">
    <source>
        <dbReference type="ARBA" id="ARBA00022692"/>
    </source>
</evidence>
<reference evidence="6" key="1">
    <citation type="submission" date="2023-06" db="EMBL/GenBank/DDBJ databases">
        <title>Genomic analysis of the entomopathogenic nematode Steinernema hermaphroditum.</title>
        <authorList>
            <person name="Schwarz E.M."/>
            <person name="Heppert J.K."/>
            <person name="Baniya A."/>
            <person name="Schwartz H.T."/>
            <person name="Tan C.-H."/>
            <person name="Antoshechkin I."/>
            <person name="Sternberg P.W."/>
            <person name="Goodrich-Blair H."/>
            <person name="Dillman A.R."/>
        </authorList>
    </citation>
    <scope>NUCLEOTIDE SEQUENCE</scope>
    <source>
        <strain evidence="6">PS9179</strain>
        <tissue evidence="6">Whole animal</tissue>
    </source>
</reference>
<protein>
    <submittedName>
        <fullName evidence="6">Uncharacterized protein</fullName>
    </submittedName>
</protein>
<keyword evidence="3 5" id="KW-1133">Transmembrane helix</keyword>
<feature type="transmembrane region" description="Helical" evidence="5">
    <location>
        <begin position="152"/>
        <end position="172"/>
    </location>
</feature>
<feature type="transmembrane region" description="Helical" evidence="5">
    <location>
        <begin position="259"/>
        <end position="282"/>
    </location>
</feature>
<organism evidence="6 7">
    <name type="scientific">Steinernema hermaphroditum</name>
    <dbReference type="NCBI Taxonomy" id="289476"/>
    <lineage>
        <taxon>Eukaryota</taxon>
        <taxon>Metazoa</taxon>
        <taxon>Ecdysozoa</taxon>
        <taxon>Nematoda</taxon>
        <taxon>Chromadorea</taxon>
        <taxon>Rhabditida</taxon>
        <taxon>Tylenchina</taxon>
        <taxon>Panagrolaimomorpha</taxon>
        <taxon>Strongyloidoidea</taxon>
        <taxon>Steinernematidae</taxon>
        <taxon>Steinernema</taxon>
    </lineage>
</organism>
<dbReference type="PANTHER" id="PTHR46561">
    <property type="entry name" value="SERPENTINE RECEPTOR, CLASS AB (CLASS A-LIKE)-RELATED"/>
    <property type="match status" value="1"/>
</dbReference>
<feature type="transmembrane region" description="Helical" evidence="5">
    <location>
        <begin position="110"/>
        <end position="131"/>
    </location>
</feature>
<feature type="transmembrane region" description="Helical" evidence="5">
    <location>
        <begin position="288"/>
        <end position="313"/>
    </location>
</feature>
<evidence type="ECO:0000256" key="1">
    <source>
        <dbReference type="ARBA" id="ARBA00004141"/>
    </source>
</evidence>
<keyword evidence="4 5" id="KW-0472">Membrane</keyword>
<gene>
    <name evidence="6" type="ORF">QR680_017987</name>
</gene>
<dbReference type="Gene3D" id="1.20.1070.10">
    <property type="entry name" value="Rhodopsin 7-helix transmembrane proteins"/>
    <property type="match status" value="1"/>
</dbReference>
<evidence type="ECO:0000256" key="5">
    <source>
        <dbReference type="SAM" id="Phobius"/>
    </source>
</evidence>
<dbReference type="EMBL" id="JAUCMV010000004">
    <property type="protein sequence ID" value="KAK0405428.1"/>
    <property type="molecule type" value="Genomic_DNA"/>
</dbReference>
<dbReference type="InterPro" id="IPR053286">
    <property type="entry name" value="Nematode_rcpt-like_srab"/>
</dbReference>
<dbReference type="Proteomes" id="UP001175271">
    <property type="component" value="Unassembled WGS sequence"/>
</dbReference>
<evidence type="ECO:0000256" key="3">
    <source>
        <dbReference type="ARBA" id="ARBA00022989"/>
    </source>
</evidence>
<proteinExistence type="predicted"/>
<dbReference type="AlphaFoldDB" id="A0AA39HGI9"/>
<dbReference type="Pfam" id="PF10292">
    <property type="entry name" value="7TM_GPCR_Srab"/>
    <property type="match status" value="1"/>
</dbReference>